<dbReference type="Gene3D" id="3.40.50.1010">
    <property type="entry name" value="5'-nuclease"/>
    <property type="match status" value="1"/>
</dbReference>
<feature type="region of interest" description="Disordered" evidence="1">
    <location>
        <begin position="753"/>
        <end position="820"/>
    </location>
</feature>
<accession>A0AAD8K7C5</accession>
<proteinExistence type="predicted"/>
<feature type="compositionally biased region" description="Basic and acidic residues" evidence="1">
    <location>
        <begin position="490"/>
        <end position="502"/>
    </location>
</feature>
<reference evidence="3" key="1">
    <citation type="journal article" date="2023" name="bioRxiv">
        <title>Improved chromosome-level genome assembly for marigold (Tagetes erecta).</title>
        <authorList>
            <person name="Jiang F."/>
            <person name="Yuan L."/>
            <person name="Wang S."/>
            <person name="Wang H."/>
            <person name="Xu D."/>
            <person name="Wang A."/>
            <person name="Fan W."/>
        </authorList>
    </citation>
    <scope>NUCLEOTIDE SEQUENCE</scope>
    <source>
        <strain evidence="3">WSJ</strain>
        <tissue evidence="3">Leaf</tissue>
    </source>
</reference>
<dbReference type="AlphaFoldDB" id="A0AAD8K7C5"/>
<evidence type="ECO:0000313" key="4">
    <source>
        <dbReference type="Proteomes" id="UP001229421"/>
    </source>
</evidence>
<dbReference type="GO" id="GO:0010468">
    <property type="term" value="P:regulation of gene expression"/>
    <property type="evidence" value="ECO:0007669"/>
    <property type="project" value="InterPro"/>
</dbReference>
<feature type="compositionally biased region" description="Acidic residues" evidence="1">
    <location>
        <begin position="792"/>
        <end position="804"/>
    </location>
</feature>
<evidence type="ECO:0000256" key="1">
    <source>
        <dbReference type="SAM" id="MobiDB-lite"/>
    </source>
</evidence>
<gene>
    <name evidence="3" type="ORF">QVD17_26844</name>
</gene>
<dbReference type="Pfam" id="PF01936">
    <property type="entry name" value="NYN"/>
    <property type="match status" value="1"/>
</dbReference>
<dbReference type="PROSITE" id="PS51644">
    <property type="entry name" value="HTH_OST"/>
    <property type="match status" value="2"/>
</dbReference>
<organism evidence="3 4">
    <name type="scientific">Tagetes erecta</name>
    <name type="common">African marigold</name>
    <dbReference type="NCBI Taxonomy" id="13708"/>
    <lineage>
        <taxon>Eukaryota</taxon>
        <taxon>Viridiplantae</taxon>
        <taxon>Streptophyta</taxon>
        <taxon>Embryophyta</taxon>
        <taxon>Tracheophyta</taxon>
        <taxon>Spermatophyta</taxon>
        <taxon>Magnoliopsida</taxon>
        <taxon>eudicotyledons</taxon>
        <taxon>Gunneridae</taxon>
        <taxon>Pentapetalae</taxon>
        <taxon>asterids</taxon>
        <taxon>campanulids</taxon>
        <taxon>Asterales</taxon>
        <taxon>Asteraceae</taxon>
        <taxon>Asteroideae</taxon>
        <taxon>Heliantheae alliance</taxon>
        <taxon>Tageteae</taxon>
        <taxon>Tagetes</taxon>
    </lineage>
</organism>
<dbReference type="PANTHER" id="PTHR14379:SF6">
    <property type="entry name" value="EMB|CAB71880.1"/>
    <property type="match status" value="1"/>
</dbReference>
<evidence type="ECO:0000313" key="3">
    <source>
        <dbReference type="EMBL" id="KAK1417710.1"/>
    </source>
</evidence>
<evidence type="ECO:0000259" key="2">
    <source>
        <dbReference type="PROSITE" id="PS51644"/>
    </source>
</evidence>
<dbReference type="Proteomes" id="UP001229421">
    <property type="component" value="Unassembled WGS sequence"/>
</dbReference>
<name>A0AAD8K7C5_TARER</name>
<dbReference type="PANTHER" id="PTHR14379">
    <property type="entry name" value="LIMKAIN B LKAP"/>
    <property type="match status" value="1"/>
</dbReference>
<dbReference type="InterPro" id="IPR024768">
    <property type="entry name" value="Marf1"/>
</dbReference>
<dbReference type="GO" id="GO:0004540">
    <property type="term" value="F:RNA nuclease activity"/>
    <property type="evidence" value="ECO:0007669"/>
    <property type="project" value="InterPro"/>
</dbReference>
<feature type="region of interest" description="Disordered" evidence="1">
    <location>
        <begin position="644"/>
        <end position="683"/>
    </location>
</feature>
<dbReference type="CDD" id="cd10910">
    <property type="entry name" value="PIN_limkain_b1_N_like"/>
    <property type="match status" value="1"/>
</dbReference>
<feature type="region of interest" description="Disordered" evidence="1">
    <location>
        <begin position="835"/>
        <end position="885"/>
    </location>
</feature>
<dbReference type="Pfam" id="PF14418">
    <property type="entry name" value="OHA"/>
    <property type="match status" value="1"/>
</dbReference>
<protein>
    <recommendedName>
        <fullName evidence="2">HTH OST-type domain-containing protein</fullName>
    </recommendedName>
</protein>
<dbReference type="CDD" id="cd08824">
    <property type="entry name" value="LOTUS"/>
    <property type="match status" value="1"/>
</dbReference>
<feature type="compositionally biased region" description="Low complexity" evidence="1">
    <location>
        <begin position="650"/>
        <end position="668"/>
    </location>
</feature>
<keyword evidence="4" id="KW-1185">Reference proteome</keyword>
<feature type="domain" description="HTH OST-type" evidence="2">
    <location>
        <begin position="267"/>
        <end position="339"/>
    </location>
</feature>
<feature type="compositionally biased region" description="Polar residues" evidence="1">
    <location>
        <begin position="347"/>
        <end position="358"/>
    </location>
</feature>
<dbReference type="EMBL" id="JAUHHV010000007">
    <property type="protein sequence ID" value="KAK1417710.1"/>
    <property type="molecule type" value="Genomic_DNA"/>
</dbReference>
<dbReference type="Pfam" id="PF12872">
    <property type="entry name" value="OST-HTH"/>
    <property type="match status" value="2"/>
</dbReference>
<feature type="region of interest" description="Disordered" evidence="1">
    <location>
        <begin position="337"/>
        <end position="425"/>
    </location>
</feature>
<sequence length="908" mass="101026">MKHLSSITIFLSSSSRTFFRRTQTTFVGISHFSTSSPDSPSSSSYHSYSRRNPEDVRNVRVSVWWDFENCQIPCNINVYKVTQFITSAVRTVGIKGPIQITAFGDVLQLSRSNQEALSSTGINLTHIPNGGKNSADRSLLVDLMYWISQNPPPAHLFLISGDRDFASTLHRLRMNNYNVLLACTDNAPAVLCSAASIMWQWTSLVKGENLSGKHFNQPPDGPFASWYGHYRVPLEDPFAVCNHVSNQTSCVQSDENPNPNSDTIRPIPKAVVNAIRNTLNLYPKGISITELRAELGKSNITIYKDWYGHKKFSAFLMAMPNLLRLQSHKDGQYIVHGISPKSRGSDTDSGPDTVTSPDMATGPGTTKDIKDSIPVVASKEEDVAHDSSVSPKEEKLAASSKLDYENLSKESQAPPIKQEQPQKVPKQAPVIEKMEKGEVNCGQLYPVKINSAKPDVGIFKSMWRKWFGDKEGNQEMIIHIDNGLDGDSLGSKDKSSDEEKVSRSPLLTNEAVQDAETGGKSAENVDEVSKPRGIFSQFVRWCKFWGSDKNSDDLMDEETSSLEWQEMFTENFWSDILAFLESPKGSASILQSKTRQEMVQNLQQLGPSILQSFSEQRILHVVNLLILQKKWVVENPTRTFPFRIVGPARSSSSSKTSTSKGSTNNNNSDGQKDDTGTKTFPKNRSQVLRDCQKLVNEVVKEHPDGFKISSFKKLFLEKYGYNLEVQQLGYQKLATLLQIMPGVKLESNHIVPCGDRFRSKNAGSSRKEDDNDTQWDELGPIEQTKTKKDDFETVSDNDLSDSDSESSPTGSQNQTKCKKEESSLLQILDSWYSNKEDTSSRITSDGSDPNIDPSNDIKPSSYDDADKHKPSKRYSFVADKPVDGNENLINGILGSLKKSGNGSAESKV</sequence>
<comment type="caution">
    <text evidence="3">The sequence shown here is derived from an EMBL/GenBank/DDBJ whole genome shotgun (WGS) entry which is preliminary data.</text>
</comment>
<dbReference type="GO" id="GO:0005777">
    <property type="term" value="C:peroxisome"/>
    <property type="evidence" value="ECO:0007669"/>
    <property type="project" value="InterPro"/>
</dbReference>
<dbReference type="InterPro" id="IPR041966">
    <property type="entry name" value="LOTUS-like"/>
</dbReference>
<dbReference type="InterPro" id="IPR021139">
    <property type="entry name" value="NYN"/>
</dbReference>
<feature type="compositionally biased region" description="Basic and acidic residues" evidence="1">
    <location>
        <begin position="378"/>
        <end position="408"/>
    </location>
</feature>
<dbReference type="Gene3D" id="3.30.420.610">
    <property type="entry name" value="LOTUS domain-like"/>
    <property type="match status" value="2"/>
</dbReference>
<feature type="region of interest" description="Disordered" evidence="1">
    <location>
        <begin position="482"/>
        <end position="508"/>
    </location>
</feature>
<dbReference type="InterPro" id="IPR025677">
    <property type="entry name" value="OST-HTH-assoc_dom"/>
</dbReference>
<feature type="domain" description="HTH OST-type" evidence="2">
    <location>
        <begin position="687"/>
        <end position="763"/>
    </location>
</feature>
<dbReference type="InterPro" id="IPR025605">
    <property type="entry name" value="OST-HTH/LOTUS_dom"/>
</dbReference>